<feature type="domain" description="N-acetyltransferase" evidence="1">
    <location>
        <begin position="21"/>
        <end position="181"/>
    </location>
</feature>
<dbReference type="InterPro" id="IPR016181">
    <property type="entry name" value="Acyl_CoA_acyltransferase"/>
</dbReference>
<dbReference type="Pfam" id="PF13302">
    <property type="entry name" value="Acetyltransf_3"/>
    <property type="match status" value="1"/>
</dbReference>
<dbReference type="Proteomes" id="UP000187148">
    <property type="component" value="Chromosome"/>
</dbReference>
<keyword evidence="3" id="KW-1185">Reference proteome</keyword>
<dbReference type="KEGG" id="kco:BWI95_02760"/>
<sequence length="186" mass="21442">MNKDAHTQTALCLDTPRLVCMQIEELDRDFFSRLMASNEVQHYISDARTPEEIEEAFTARLPHWQPGSAHWLCLVVRDRASGERLGVIGYIHREADCAEVGFLFAPEAQGKGYARESLQAVCDFAFNKGGIRRLTAMVTAGNHPSRRLLEKVGFVLEGELRESYWLHNRWHNDWLFGLLRQDYLHQ</sequence>
<dbReference type="AlphaFoldDB" id="A0A807LCP1"/>
<dbReference type="CDD" id="cd04301">
    <property type="entry name" value="NAT_SF"/>
    <property type="match status" value="1"/>
</dbReference>
<evidence type="ECO:0000313" key="2">
    <source>
        <dbReference type="EMBL" id="APZ04063.1"/>
    </source>
</evidence>
<name>A0A807LCP1_9ENTR</name>
<dbReference type="GO" id="GO:0016747">
    <property type="term" value="F:acyltransferase activity, transferring groups other than amino-acyl groups"/>
    <property type="evidence" value="ECO:0007669"/>
    <property type="project" value="InterPro"/>
</dbReference>
<protein>
    <submittedName>
        <fullName evidence="2">GNAT family N-acetyltransferase</fullName>
    </submittedName>
</protein>
<organism evidence="2 3">
    <name type="scientific">Kosakonia cowanii JCM 10956 = DSM 18146</name>
    <dbReference type="NCBI Taxonomy" id="1300165"/>
    <lineage>
        <taxon>Bacteria</taxon>
        <taxon>Pseudomonadati</taxon>
        <taxon>Pseudomonadota</taxon>
        <taxon>Gammaproteobacteria</taxon>
        <taxon>Enterobacterales</taxon>
        <taxon>Enterobacteriaceae</taxon>
        <taxon>Kosakonia</taxon>
    </lineage>
</organism>
<dbReference type="Gene3D" id="3.40.630.30">
    <property type="match status" value="1"/>
</dbReference>
<accession>A0A807LCP1</accession>
<evidence type="ECO:0000259" key="1">
    <source>
        <dbReference type="PROSITE" id="PS51186"/>
    </source>
</evidence>
<gene>
    <name evidence="2" type="ORF">BWI95_02760</name>
</gene>
<dbReference type="InterPro" id="IPR051531">
    <property type="entry name" value="N-acetyltransferase"/>
</dbReference>
<dbReference type="InterPro" id="IPR000182">
    <property type="entry name" value="GNAT_dom"/>
</dbReference>
<reference evidence="2 3" key="1">
    <citation type="submission" date="2017-01" db="EMBL/GenBank/DDBJ databases">
        <authorList>
            <person name="Cao J.-M."/>
        </authorList>
    </citation>
    <scope>NUCLEOTIDE SEQUENCE [LARGE SCALE GENOMIC DNA]</scope>
    <source>
        <strain evidence="2 3">888-76</strain>
    </source>
</reference>
<dbReference type="PROSITE" id="PS51186">
    <property type="entry name" value="GNAT"/>
    <property type="match status" value="1"/>
</dbReference>
<evidence type="ECO:0000313" key="3">
    <source>
        <dbReference type="Proteomes" id="UP000187148"/>
    </source>
</evidence>
<dbReference type="SUPFAM" id="SSF55729">
    <property type="entry name" value="Acyl-CoA N-acyltransferases (Nat)"/>
    <property type="match status" value="1"/>
</dbReference>
<dbReference type="PANTHER" id="PTHR43792:SF1">
    <property type="entry name" value="N-ACETYLTRANSFERASE DOMAIN-CONTAINING PROTEIN"/>
    <property type="match status" value="1"/>
</dbReference>
<dbReference type="EMBL" id="CP019445">
    <property type="protein sequence ID" value="APZ04063.1"/>
    <property type="molecule type" value="Genomic_DNA"/>
</dbReference>
<keyword evidence="2" id="KW-0808">Transferase</keyword>
<proteinExistence type="predicted"/>
<dbReference type="PANTHER" id="PTHR43792">
    <property type="entry name" value="GNAT FAMILY, PUTATIVE (AFU_ORTHOLOGUE AFUA_3G00765)-RELATED-RELATED"/>
    <property type="match status" value="1"/>
</dbReference>